<dbReference type="EMBL" id="PGOL01000508">
    <property type="protein sequence ID" value="PKI69417.1"/>
    <property type="molecule type" value="Genomic_DNA"/>
</dbReference>
<dbReference type="AlphaFoldDB" id="A0A2I0KLP0"/>
<comment type="caution">
    <text evidence="1">The sequence shown here is derived from an EMBL/GenBank/DDBJ whole genome shotgun (WGS) entry which is preliminary data.</text>
</comment>
<dbReference type="Proteomes" id="UP000233551">
    <property type="component" value="Unassembled WGS sequence"/>
</dbReference>
<evidence type="ECO:0000313" key="1">
    <source>
        <dbReference type="EMBL" id="PKI69417.1"/>
    </source>
</evidence>
<sequence>MHGRRISHFIAELSSSRAGRTYLPHIRFPPFVSIGFAEAKQRLSRLAPSLNSMIASIGSTREEKLTGITSGYCRRSSMGFRHYAIYLAGEPPGSSKGQYTNYLRI</sequence>
<name>A0A2I0KLP0_PUNGR</name>
<organism evidence="1 2">
    <name type="scientific">Punica granatum</name>
    <name type="common">Pomegranate</name>
    <dbReference type="NCBI Taxonomy" id="22663"/>
    <lineage>
        <taxon>Eukaryota</taxon>
        <taxon>Viridiplantae</taxon>
        <taxon>Streptophyta</taxon>
        <taxon>Embryophyta</taxon>
        <taxon>Tracheophyta</taxon>
        <taxon>Spermatophyta</taxon>
        <taxon>Magnoliopsida</taxon>
        <taxon>eudicotyledons</taxon>
        <taxon>Gunneridae</taxon>
        <taxon>Pentapetalae</taxon>
        <taxon>rosids</taxon>
        <taxon>malvids</taxon>
        <taxon>Myrtales</taxon>
        <taxon>Lythraceae</taxon>
        <taxon>Punica</taxon>
    </lineage>
</organism>
<proteinExistence type="predicted"/>
<evidence type="ECO:0000313" key="2">
    <source>
        <dbReference type="Proteomes" id="UP000233551"/>
    </source>
</evidence>
<keyword evidence="2" id="KW-1185">Reference proteome</keyword>
<reference evidence="1 2" key="1">
    <citation type="submission" date="2017-11" db="EMBL/GenBank/DDBJ databases">
        <title>De-novo sequencing of pomegranate (Punica granatum L.) genome.</title>
        <authorList>
            <person name="Akparov Z."/>
            <person name="Amiraslanov A."/>
            <person name="Hajiyeva S."/>
            <person name="Abbasov M."/>
            <person name="Kaur K."/>
            <person name="Hamwieh A."/>
            <person name="Solovyev V."/>
            <person name="Salamov A."/>
            <person name="Braich B."/>
            <person name="Kosarev P."/>
            <person name="Mahmoud A."/>
            <person name="Hajiyev E."/>
            <person name="Babayeva S."/>
            <person name="Izzatullayeva V."/>
            <person name="Mammadov A."/>
            <person name="Mammadov A."/>
            <person name="Sharifova S."/>
            <person name="Ojaghi J."/>
            <person name="Eynullazada K."/>
            <person name="Bayramov B."/>
            <person name="Abdulazimova A."/>
            <person name="Shahmuradov I."/>
        </authorList>
    </citation>
    <scope>NUCLEOTIDE SEQUENCE [LARGE SCALE GENOMIC DNA]</scope>
    <source>
        <strain evidence="2">cv. AG2017</strain>
        <tissue evidence="1">Leaf</tissue>
    </source>
</reference>
<accession>A0A2I0KLP0</accession>
<protein>
    <submittedName>
        <fullName evidence="1">Uncharacterized protein</fullName>
    </submittedName>
</protein>
<gene>
    <name evidence="1" type="ORF">CRG98_010215</name>
</gene>